<sequence length="442" mass="51410">MKSQDNNCTNNHHVTIIDFSKELDEDQKRIFKKVFVHCIRKYDKFHNGIVTAENFCNSIRDVDIILRSQDNPWKVYIEGSKKCSVSCPALIPIMNLVKITEDKYVNCKLLYLDVERMESVVKIKSSYDGSSKVIAHIRKRNLEKDSVSYLVNCPEIFLQDLYPPALYPNTHKHDKFNNIIEERNKKTTLRALAPNKLSDFRKLYSMWDRCMLSDSDFFYHMSANLGIVNIPEEFKYLVATKGPSRTLSFKDAICALFINDIDSQRRYRKVYEYTNIFDIPIETFIENNKDININIGDKEIKELYNNEVNKLISNYNINKRESLDKGYGTEIYLQRNPYPIVNSTIENSNYIDNLIKDKSISTQNIVGNYPENSNITIIPEDIKLILRNCVDGQTSSNVVRYALNLHGIPITTKLDLLLRRNDDGGTTSFTSFMKEIYKSIKR</sequence>
<gene>
    <name evidence="1" type="ORF">CMU_003690</name>
</gene>
<dbReference type="OrthoDB" id="390748at2759"/>
<dbReference type="OMA" id="YEYTNIF"/>
<keyword evidence="2" id="KW-1185">Reference proteome</keyword>
<dbReference type="VEuPathDB" id="CryptoDB:CMU_003690"/>
<dbReference type="AlphaFoldDB" id="B6AJY9"/>
<dbReference type="RefSeq" id="XP_002142879.1">
    <property type="nucleotide sequence ID" value="XM_002142843.1"/>
</dbReference>
<evidence type="ECO:0000313" key="2">
    <source>
        <dbReference type="Proteomes" id="UP000001460"/>
    </source>
</evidence>
<name>B6AJY9_CRYMR</name>
<organism evidence="1 2">
    <name type="scientific">Cryptosporidium muris (strain RN66)</name>
    <dbReference type="NCBI Taxonomy" id="441375"/>
    <lineage>
        <taxon>Eukaryota</taxon>
        <taxon>Sar</taxon>
        <taxon>Alveolata</taxon>
        <taxon>Apicomplexa</taxon>
        <taxon>Conoidasida</taxon>
        <taxon>Coccidia</taxon>
        <taxon>Eucoccidiorida</taxon>
        <taxon>Eimeriorina</taxon>
        <taxon>Cryptosporidiidae</taxon>
        <taxon>Cryptosporidium</taxon>
    </lineage>
</organism>
<dbReference type="EMBL" id="DS989741">
    <property type="protein sequence ID" value="EEA08530.1"/>
    <property type="molecule type" value="Genomic_DNA"/>
</dbReference>
<evidence type="ECO:0000313" key="1">
    <source>
        <dbReference type="EMBL" id="EEA08530.1"/>
    </source>
</evidence>
<reference evidence="1" key="1">
    <citation type="submission" date="2008-06" db="EMBL/GenBank/DDBJ databases">
        <authorList>
            <person name="Lorenzi H."/>
            <person name="Inman J."/>
            <person name="Miller J."/>
            <person name="Schobel S."/>
            <person name="Amedeo P."/>
            <person name="Caler E.V."/>
            <person name="da Silva J."/>
        </authorList>
    </citation>
    <scope>NUCLEOTIDE SEQUENCE [LARGE SCALE GENOMIC DNA]</scope>
    <source>
        <strain evidence="1">RN66</strain>
    </source>
</reference>
<proteinExistence type="predicted"/>
<dbReference type="GeneID" id="6998033"/>
<accession>B6AJY9</accession>
<dbReference type="Proteomes" id="UP000001460">
    <property type="component" value="Unassembled WGS sequence"/>
</dbReference>
<protein>
    <submittedName>
        <fullName evidence="1">Uncharacterized protein</fullName>
    </submittedName>
</protein>